<reference evidence="2" key="1">
    <citation type="journal article" date="2019" name="Int. J. Syst. Evol. Microbiol.">
        <title>The Global Catalogue of Microorganisms (GCM) 10K type strain sequencing project: providing services to taxonomists for standard genome sequencing and annotation.</title>
        <authorList>
            <consortium name="The Broad Institute Genomics Platform"/>
            <consortium name="The Broad Institute Genome Sequencing Center for Infectious Disease"/>
            <person name="Wu L."/>
            <person name="Ma J."/>
        </authorList>
    </citation>
    <scope>NUCLEOTIDE SEQUENCE [LARGE SCALE GENOMIC DNA]</scope>
    <source>
        <strain evidence="2">KCTC 32255</strain>
    </source>
</reference>
<accession>A0ABW2BU70</accession>
<keyword evidence="2" id="KW-1185">Reference proteome</keyword>
<evidence type="ECO:0000313" key="1">
    <source>
        <dbReference type="EMBL" id="MFC6866383.1"/>
    </source>
</evidence>
<protein>
    <submittedName>
        <fullName evidence="1">Uncharacterized protein</fullName>
    </submittedName>
</protein>
<comment type="caution">
    <text evidence="1">The sequence shown here is derived from an EMBL/GenBank/DDBJ whole genome shotgun (WGS) entry which is preliminary data.</text>
</comment>
<proteinExistence type="predicted"/>
<evidence type="ECO:0000313" key="2">
    <source>
        <dbReference type="Proteomes" id="UP001596337"/>
    </source>
</evidence>
<dbReference type="EMBL" id="JBHSXX010000001">
    <property type="protein sequence ID" value="MFC6866383.1"/>
    <property type="molecule type" value="Genomic_DNA"/>
</dbReference>
<organism evidence="1 2">
    <name type="scientific">Haloechinothrix salitolerans</name>
    <dbReference type="NCBI Taxonomy" id="926830"/>
    <lineage>
        <taxon>Bacteria</taxon>
        <taxon>Bacillati</taxon>
        <taxon>Actinomycetota</taxon>
        <taxon>Actinomycetes</taxon>
        <taxon>Pseudonocardiales</taxon>
        <taxon>Pseudonocardiaceae</taxon>
        <taxon>Haloechinothrix</taxon>
    </lineage>
</organism>
<dbReference type="Proteomes" id="UP001596337">
    <property type="component" value="Unassembled WGS sequence"/>
</dbReference>
<name>A0ABW2BU70_9PSEU</name>
<dbReference type="RefSeq" id="WP_345402070.1">
    <property type="nucleotide sequence ID" value="NZ_BAABLA010000108.1"/>
</dbReference>
<gene>
    <name evidence="1" type="ORF">ACFQGD_04425</name>
</gene>
<sequence>MRFDWRLGVAATVAALTQDVLLVLGAFAWLGKTYDGLFPGRVASRDRCSSGYANFARIVGAAVLQNRGAVRVRRAAGSR</sequence>